<name>A0A6B9FEP2_9HYPH</name>
<dbReference type="KEGG" id="mmes:MMSR116_02320"/>
<gene>
    <name evidence="3" type="ORF">MMSR116_02320</name>
</gene>
<evidence type="ECO:0000313" key="3">
    <source>
        <dbReference type="EMBL" id="QGY00869.1"/>
    </source>
</evidence>
<sequence length="75" mass="8493">MDWLIVVAAAYVVGGVVFWRLCRMAPVMPEDFAEDHLTALKPVHQPDQSPYQKADPRDHDDQDAAHDGHRAQARE</sequence>
<dbReference type="EMBL" id="CP043538">
    <property type="protein sequence ID" value="QGY00869.1"/>
    <property type="molecule type" value="Genomic_DNA"/>
</dbReference>
<evidence type="ECO:0000256" key="2">
    <source>
        <dbReference type="SAM" id="Phobius"/>
    </source>
</evidence>
<evidence type="ECO:0000256" key="1">
    <source>
        <dbReference type="SAM" id="MobiDB-lite"/>
    </source>
</evidence>
<organism evidence="3 4">
    <name type="scientific">Methylobacterium mesophilicum SR1.6/6</name>
    <dbReference type="NCBI Taxonomy" id="908290"/>
    <lineage>
        <taxon>Bacteria</taxon>
        <taxon>Pseudomonadati</taxon>
        <taxon>Pseudomonadota</taxon>
        <taxon>Alphaproteobacteria</taxon>
        <taxon>Hyphomicrobiales</taxon>
        <taxon>Methylobacteriaceae</taxon>
        <taxon>Methylobacterium</taxon>
    </lineage>
</organism>
<accession>A0A6B9FEP2</accession>
<reference evidence="3 4" key="1">
    <citation type="journal article" date="2012" name="Genet. Mol. Biol.">
        <title>Analysis of 16S rRNA and mxaF genes revealing insights into Methylobacterium niche-specific plant association.</title>
        <authorList>
            <person name="Dourado M.N."/>
            <person name="Andreote F.D."/>
            <person name="Dini-Andreote F."/>
            <person name="Conti R."/>
            <person name="Araujo J.M."/>
            <person name="Araujo W.L."/>
        </authorList>
    </citation>
    <scope>NUCLEOTIDE SEQUENCE [LARGE SCALE GENOMIC DNA]</scope>
    <source>
        <strain evidence="3 4">SR1.6/6</strain>
    </source>
</reference>
<proteinExistence type="predicted"/>
<dbReference type="AlphaFoldDB" id="A0A6B9FEP2"/>
<protein>
    <submittedName>
        <fullName evidence="3">Uncharacterized protein</fullName>
    </submittedName>
</protein>
<feature type="region of interest" description="Disordered" evidence="1">
    <location>
        <begin position="38"/>
        <end position="75"/>
    </location>
</feature>
<keyword evidence="2" id="KW-0472">Membrane</keyword>
<keyword evidence="2" id="KW-0812">Transmembrane</keyword>
<evidence type="ECO:0000313" key="4">
    <source>
        <dbReference type="Proteomes" id="UP000012488"/>
    </source>
</evidence>
<dbReference type="RefSeq" id="WP_010686505.1">
    <property type="nucleotide sequence ID" value="NZ_CP043538.1"/>
</dbReference>
<feature type="transmembrane region" description="Helical" evidence="2">
    <location>
        <begin position="6"/>
        <end position="22"/>
    </location>
</feature>
<keyword evidence="2" id="KW-1133">Transmembrane helix</keyword>
<dbReference type="Proteomes" id="UP000012488">
    <property type="component" value="Chromosome"/>
</dbReference>
<feature type="compositionally biased region" description="Basic and acidic residues" evidence="1">
    <location>
        <begin position="54"/>
        <end position="75"/>
    </location>
</feature>
<reference evidence="3 4" key="2">
    <citation type="journal article" date="2013" name="Genome Announc.">
        <title>Draft Genome Sequence of Methylobacterium mesophilicum Strain SR1.6/6, Isolated from Citrus sinensis.</title>
        <authorList>
            <person name="Marinho Almeida D."/>
            <person name="Dini-Andreote F."/>
            <person name="Camargo Neves A.A."/>
            <person name="Juca Ramos R.T."/>
            <person name="Andreote F.D."/>
            <person name="Carneiro A.R."/>
            <person name="Oliveira de Souza Lima A."/>
            <person name="Caracciolo Gomes de Sa P.H."/>
            <person name="Ribeiro Barbosa M.S."/>
            <person name="Araujo W.L."/>
            <person name="Silva A."/>
        </authorList>
    </citation>
    <scope>NUCLEOTIDE SEQUENCE [LARGE SCALE GENOMIC DNA]</scope>
    <source>
        <strain evidence="3 4">SR1.6/6</strain>
    </source>
</reference>